<sequence length="120" mass="12798">MGGKSSSKGTTTNNQYDNRIAATDQAIVLAGGSSITMTDPGLVDFAKEALSSNENLLEKLLDGVNAFGINALKTVSDNADKSFEFVDKRLQNEEERTARALIPWVVAGGSIVAISYAMRK</sequence>
<organism evidence="1 2">
    <name type="scientific">Micavibrio aeruginosavorus</name>
    <dbReference type="NCBI Taxonomy" id="349221"/>
    <lineage>
        <taxon>Bacteria</taxon>
        <taxon>Pseudomonadati</taxon>
        <taxon>Bdellovibrionota</taxon>
        <taxon>Bdellovibrionia</taxon>
        <taxon>Bdellovibrionales</taxon>
        <taxon>Pseudobdellovibrionaceae</taxon>
        <taxon>Micavibrio</taxon>
    </lineage>
</organism>
<name>A0A2W4ZW68_9BACT</name>
<reference evidence="1 2" key="1">
    <citation type="submission" date="2017-08" db="EMBL/GenBank/DDBJ databases">
        <title>Infants hospitalized years apart are colonized by the same room-sourced microbial strains.</title>
        <authorList>
            <person name="Brooks B."/>
            <person name="Olm M.R."/>
            <person name="Firek B.A."/>
            <person name="Baker R."/>
            <person name="Thomas B.C."/>
            <person name="Morowitz M.J."/>
            <person name="Banfield J.F."/>
        </authorList>
    </citation>
    <scope>NUCLEOTIDE SEQUENCE [LARGE SCALE GENOMIC DNA]</scope>
    <source>
        <strain evidence="1">S2_018_000_R2_104</strain>
    </source>
</reference>
<comment type="caution">
    <text evidence="1">The sequence shown here is derived from an EMBL/GenBank/DDBJ whole genome shotgun (WGS) entry which is preliminary data.</text>
</comment>
<dbReference type="EMBL" id="QFNK01000110">
    <property type="protein sequence ID" value="PZO86534.1"/>
    <property type="molecule type" value="Genomic_DNA"/>
</dbReference>
<dbReference type="AlphaFoldDB" id="A0A2W4ZW68"/>
<accession>A0A2W4ZW68</accession>
<evidence type="ECO:0000313" key="1">
    <source>
        <dbReference type="EMBL" id="PZO86534.1"/>
    </source>
</evidence>
<gene>
    <name evidence="1" type="ORF">DI626_06255</name>
</gene>
<protein>
    <submittedName>
        <fullName evidence="1">Uncharacterized protein</fullName>
    </submittedName>
</protein>
<dbReference type="Proteomes" id="UP000249557">
    <property type="component" value="Unassembled WGS sequence"/>
</dbReference>
<evidence type="ECO:0000313" key="2">
    <source>
        <dbReference type="Proteomes" id="UP000249557"/>
    </source>
</evidence>
<proteinExistence type="predicted"/>